<keyword evidence="4" id="KW-0677">Repeat</keyword>
<evidence type="ECO:0000313" key="10">
    <source>
        <dbReference type="Proteomes" id="UP001303046"/>
    </source>
</evidence>
<accession>A0ABR1CPF7</accession>
<dbReference type="PANTHER" id="PTHR48032">
    <property type="entry name" value="RNA-BINDING PROTEIN MUSASHI HOMOLOG RBP6"/>
    <property type="match status" value="1"/>
</dbReference>
<evidence type="ECO:0000313" key="9">
    <source>
        <dbReference type="EMBL" id="KAK6740229.1"/>
    </source>
</evidence>
<dbReference type="SUPFAM" id="SSF54928">
    <property type="entry name" value="RNA-binding domain, RBD"/>
    <property type="match status" value="2"/>
</dbReference>
<dbReference type="InterPro" id="IPR012677">
    <property type="entry name" value="Nucleotide-bd_a/b_plait_sf"/>
</dbReference>
<dbReference type="InterPro" id="IPR035979">
    <property type="entry name" value="RBD_domain_sf"/>
</dbReference>
<evidence type="ECO:0000256" key="3">
    <source>
        <dbReference type="ARBA" id="ARBA00022490"/>
    </source>
</evidence>
<dbReference type="CDD" id="cd12323">
    <property type="entry name" value="RRM2_MSI"/>
    <property type="match status" value="1"/>
</dbReference>
<comment type="caution">
    <text evidence="9">The sequence shown here is derived from an EMBL/GenBank/DDBJ whole genome shotgun (WGS) entry which is preliminary data.</text>
</comment>
<dbReference type="InterPro" id="IPR000504">
    <property type="entry name" value="RRM_dom"/>
</dbReference>
<dbReference type="SMART" id="SM00360">
    <property type="entry name" value="RRM"/>
    <property type="match status" value="2"/>
</dbReference>
<feature type="region of interest" description="Disordered" evidence="7">
    <location>
        <begin position="1"/>
        <end position="72"/>
    </location>
</feature>
<proteinExistence type="inferred from homology"/>
<keyword evidence="10" id="KW-1185">Reference proteome</keyword>
<gene>
    <name evidence="9" type="primary">Necator_chrIII.g9368</name>
    <name evidence="9" type="ORF">RB195_008603</name>
</gene>
<evidence type="ECO:0000256" key="6">
    <source>
        <dbReference type="PROSITE-ProRule" id="PRU00176"/>
    </source>
</evidence>
<keyword evidence="5 6" id="KW-0694">RNA-binding</keyword>
<dbReference type="EMBL" id="JAVFWL010000003">
    <property type="protein sequence ID" value="KAK6740229.1"/>
    <property type="molecule type" value="Genomic_DNA"/>
</dbReference>
<evidence type="ECO:0000256" key="4">
    <source>
        <dbReference type="ARBA" id="ARBA00022737"/>
    </source>
</evidence>
<dbReference type="PROSITE" id="PS50102">
    <property type="entry name" value="RRM"/>
    <property type="match status" value="2"/>
</dbReference>
<protein>
    <recommendedName>
        <fullName evidence="8">RRM domain-containing protein</fullName>
    </recommendedName>
</protein>
<dbReference type="Gene3D" id="3.30.70.330">
    <property type="match status" value="2"/>
</dbReference>
<dbReference type="PANTHER" id="PTHR48032:SF18">
    <property type="entry name" value="RRM DOMAIN-CONTAINING PROTEIN"/>
    <property type="match status" value="1"/>
</dbReference>
<dbReference type="Pfam" id="PF00076">
    <property type="entry name" value="RRM_1"/>
    <property type="match status" value="2"/>
</dbReference>
<evidence type="ECO:0000256" key="2">
    <source>
        <dbReference type="ARBA" id="ARBA00006635"/>
    </source>
</evidence>
<comment type="similarity">
    <text evidence="2">Belongs to the Musashi family.</text>
</comment>
<evidence type="ECO:0000256" key="7">
    <source>
        <dbReference type="SAM" id="MobiDB-lite"/>
    </source>
</evidence>
<evidence type="ECO:0000256" key="1">
    <source>
        <dbReference type="ARBA" id="ARBA00004496"/>
    </source>
</evidence>
<sequence length="379" mass="40568">MDEHHHTATSGSTSTAAMNNSTSTPSGGGGTGTSSGGGGGGSPTGDSGKHEEARLNADSDDGSQAQDPGKMFIGGLSWQTTAEGLRDYFGRFGEVNECMVMRDPATKRARGFGFITFVDPASVDRVLATEEHELDGKKIDPKVAFPKRSQTKMVTKTKKVFIGGLSASSTLEDMKTYFEQYGKVEDAMLMFDKATQRHRGFGFITFDNDEVSDKVCEIHFHEINGKMVECKKAQPKEVMLPVQLNKSRAAAARNLYGLPPEQLLAYATYLPRFGYGNLLYPNMTSMFNQVPGYTGLPSSPGSSSSAAAAVAARNAAAGQPFDATAALYANLSAGQPFGDGGLYVSPQPLHTYHNKQVVSTRYQPRAVKMLGTPFSPALL</sequence>
<feature type="domain" description="RRM" evidence="8">
    <location>
        <begin position="158"/>
        <end position="235"/>
    </location>
</feature>
<organism evidence="9 10">
    <name type="scientific">Necator americanus</name>
    <name type="common">Human hookworm</name>
    <dbReference type="NCBI Taxonomy" id="51031"/>
    <lineage>
        <taxon>Eukaryota</taxon>
        <taxon>Metazoa</taxon>
        <taxon>Ecdysozoa</taxon>
        <taxon>Nematoda</taxon>
        <taxon>Chromadorea</taxon>
        <taxon>Rhabditida</taxon>
        <taxon>Rhabditina</taxon>
        <taxon>Rhabditomorpha</taxon>
        <taxon>Strongyloidea</taxon>
        <taxon>Ancylostomatidae</taxon>
        <taxon>Bunostominae</taxon>
        <taxon>Necator</taxon>
    </lineage>
</organism>
<evidence type="ECO:0000259" key="8">
    <source>
        <dbReference type="PROSITE" id="PS50102"/>
    </source>
</evidence>
<evidence type="ECO:0000256" key="5">
    <source>
        <dbReference type="ARBA" id="ARBA00022884"/>
    </source>
</evidence>
<feature type="domain" description="RRM" evidence="8">
    <location>
        <begin position="69"/>
        <end position="159"/>
    </location>
</feature>
<feature type="compositionally biased region" description="Basic and acidic residues" evidence="7">
    <location>
        <begin position="47"/>
        <end position="57"/>
    </location>
</feature>
<dbReference type="Proteomes" id="UP001303046">
    <property type="component" value="Unassembled WGS sequence"/>
</dbReference>
<comment type="subcellular location">
    <subcellularLocation>
        <location evidence="1">Cytoplasm</location>
    </subcellularLocation>
</comment>
<reference evidence="9 10" key="1">
    <citation type="submission" date="2023-08" db="EMBL/GenBank/DDBJ databases">
        <title>A Necator americanus chromosomal reference genome.</title>
        <authorList>
            <person name="Ilik V."/>
            <person name="Petrzelkova K.J."/>
            <person name="Pardy F."/>
            <person name="Fuh T."/>
            <person name="Niatou-Singa F.S."/>
            <person name="Gouil Q."/>
            <person name="Baker L."/>
            <person name="Ritchie M.E."/>
            <person name="Jex A.R."/>
            <person name="Gazzola D."/>
            <person name="Li H."/>
            <person name="Toshio Fujiwara R."/>
            <person name="Zhan B."/>
            <person name="Aroian R.V."/>
            <person name="Pafco B."/>
            <person name="Schwarz E.M."/>
        </authorList>
    </citation>
    <scope>NUCLEOTIDE SEQUENCE [LARGE SCALE GENOMIC DNA]</scope>
    <source>
        <strain evidence="9 10">Aroian</strain>
        <tissue evidence="9">Whole animal</tissue>
    </source>
</reference>
<keyword evidence="3" id="KW-0963">Cytoplasm</keyword>
<feature type="compositionally biased region" description="Low complexity" evidence="7">
    <location>
        <begin position="8"/>
        <end position="25"/>
    </location>
</feature>
<name>A0ABR1CPF7_NECAM</name>
<feature type="compositionally biased region" description="Gly residues" evidence="7">
    <location>
        <begin position="26"/>
        <end position="43"/>
    </location>
</feature>
<dbReference type="InterPro" id="IPR034126">
    <property type="entry name" value="MSI_RRM2"/>
</dbReference>
<dbReference type="CDD" id="cd12576">
    <property type="entry name" value="RRM1_MSI"/>
    <property type="match status" value="1"/>
</dbReference>